<dbReference type="AlphaFoldDB" id="A0A0K2VHA2"/>
<protein>
    <submittedName>
        <fullName evidence="1">Uncharacterized protein</fullName>
    </submittedName>
</protein>
<feature type="non-terminal residue" evidence="1">
    <location>
        <position position="1"/>
    </location>
</feature>
<sequence>LFTSIYHLLTVTYCECCCENGTNRVCICHEIFVFESVTFK</sequence>
<organism evidence="1">
    <name type="scientific">Lepeophtheirus salmonis</name>
    <name type="common">Salmon louse</name>
    <name type="synonym">Caligus salmonis</name>
    <dbReference type="NCBI Taxonomy" id="72036"/>
    <lineage>
        <taxon>Eukaryota</taxon>
        <taxon>Metazoa</taxon>
        <taxon>Ecdysozoa</taxon>
        <taxon>Arthropoda</taxon>
        <taxon>Crustacea</taxon>
        <taxon>Multicrustacea</taxon>
        <taxon>Hexanauplia</taxon>
        <taxon>Copepoda</taxon>
        <taxon>Siphonostomatoida</taxon>
        <taxon>Caligidae</taxon>
        <taxon>Lepeophtheirus</taxon>
    </lineage>
</organism>
<accession>A0A0K2VHA2</accession>
<reference evidence="1" key="1">
    <citation type="submission" date="2014-05" db="EMBL/GenBank/DDBJ databases">
        <authorList>
            <person name="Chronopoulou M."/>
        </authorList>
    </citation>
    <scope>NUCLEOTIDE SEQUENCE</scope>
    <source>
        <tissue evidence="1">Whole organism</tissue>
    </source>
</reference>
<name>A0A0K2VHA2_LEPSM</name>
<evidence type="ECO:0000313" key="1">
    <source>
        <dbReference type="EMBL" id="CDW49760.1"/>
    </source>
</evidence>
<proteinExistence type="predicted"/>
<dbReference type="EMBL" id="HACA01032399">
    <property type="protein sequence ID" value="CDW49760.1"/>
    <property type="molecule type" value="Transcribed_RNA"/>
</dbReference>